<accession>A0A2A9EB74</accession>
<feature type="binding site" evidence="8">
    <location>
        <position position="370"/>
    </location>
    <ligand>
        <name>Mn(2+)</name>
        <dbReference type="ChEBI" id="CHEBI:29035"/>
        <label>2</label>
    </ligand>
</feature>
<proteinExistence type="inferred from homology"/>
<dbReference type="InterPro" id="IPR011356">
    <property type="entry name" value="Leucine_aapep/pepB"/>
</dbReference>
<keyword evidence="6 8" id="KW-0378">Hydrolase</keyword>
<feature type="binding site" evidence="8">
    <location>
        <position position="309"/>
    </location>
    <ligand>
        <name>Mn(2+)</name>
        <dbReference type="ChEBI" id="CHEBI:29035"/>
        <label>2</label>
    </ligand>
</feature>
<dbReference type="Gene3D" id="3.40.630.10">
    <property type="entry name" value="Zn peptidases"/>
    <property type="match status" value="1"/>
</dbReference>
<dbReference type="PANTHER" id="PTHR11963:SF23">
    <property type="entry name" value="CYTOSOL AMINOPEPTIDASE"/>
    <property type="match status" value="1"/>
</dbReference>
<feature type="binding site" evidence="8">
    <location>
        <position position="368"/>
    </location>
    <ligand>
        <name>Mn(2+)</name>
        <dbReference type="ChEBI" id="CHEBI:29035"/>
        <label>1</label>
    </ligand>
</feature>
<dbReference type="GO" id="GO:0005737">
    <property type="term" value="C:cytoplasm"/>
    <property type="evidence" value="ECO:0007669"/>
    <property type="project" value="UniProtKB-SubCell"/>
</dbReference>
<dbReference type="SUPFAM" id="SSF53187">
    <property type="entry name" value="Zn-dependent exopeptidases"/>
    <property type="match status" value="1"/>
</dbReference>
<feature type="binding site" evidence="8">
    <location>
        <position position="370"/>
    </location>
    <ligand>
        <name>Mn(2+)</name>
        <dbReference type="ChEBI" id="CHEBI:29035"/>
        <label>1</label>
    </ligand>
</feature>
<dbReference type="Proteomes" id="UP000221394">
    <property type="component" value="Unassembled WGS sequence"/>
</dbReference>
<evidence type="ECO:0000256" key="3">
    <source>
        <dbReference type="ARBA" id="ARBA00009528"/>
    </source>
</evidence>
<dbReference type="AlphaFoldDB" id="A0A2A9EB74"/>
<comment type="function">
    <text evidence="7 8">Presumably involved in the processing and regular turnover of intracellular proteins. Catalyzes the removal of unsubstituted N-terminal amino acids from various peptides.</text>
</comment>
<keyword evidence="11" id="KW-1185">Reference proteome</keyword>
<organism evidence="10 11">
    <name type="scientific">Flavimobilis soli</name>
    <dbReference type="NCBI Taxonomy" id="442709"/>
    <lineage>
        <taxon>Bacteria</taxon>
        <taxon>Bacillati</taxon>
        <taxon>Actinomycetota</taxon>
        <taxon>Actinomycetes</taxon>
        <taxon>Micrococcales</taxon>
        <taxon>Jonesiaceae</taxon>
        <taxon>Flavimobilis</taxon>
    </lineage>
</organism>
<comment type="caution">
    <text evidence="10">The sequence shown here is derived from an EMBL/GenBank/DDBJ whole genome shotgun (WGS) entry which is preliminary data.</text>
</comment>
<comment type="catalytic activity">
    <reaction evidence="1 8">
        <text>Release of an N-terminal amino acid, Xaa-|-Yaa-, in which Xaa is preferably Leu, but may be other amino acids including Pro although not Arg or Lys, and Yaa may be Pro. Amino acid amides and methyl esters are also readily hydrolyzed, but rates on arylamides are exceedingly low.</text>
        <dbReference type="EC" id="3.4.11.1"/>
    </reaction>
</comment>
<dbReference type="PRINTS" id="PR00481">
    <property type="entry name" value="LAMNOPPTDASE"/>
</dbReference>
<dbReference type="Pfam" id="PF02789">
    <property type="entry name" value="Peptidase_M17_N"/>
    <property type="match status" value="1"/>
</dbReference>
<sequence>MWRTERALPEVVVAPGRLADCTFLNADEVEVVVLPVAPGPEEEDGLEPRHGTIDAAVRYGIDLAELAERADFDGKAGEAHVIDLPRPHRAGTSLPWAGLPERVVLLGLGRGTVGDMRKAGAALARRTRGRGRVLTTATGTDTPAHQRAFVEGYLLGAYRSPTQGTGEPAPAPAEQLVLLGSHDEAAVEAAVLAARGTWLARDLTNAPANIANPAWVADVAARLGAEEGLEVEVRDAAALRRDGFGGILAVGSGSGSEPRLVTVGYTPVDDAGNVVADARHVVLVGKGITYDTGGIDVKPRTSMVTMKTDMAGAAVVLATVIGAARSRSPHRVTAVLPLAENHVDGASYRPADVLRLYDGTTVEVGNTDAEGRLVLADALAYAGKQLSPDVVVDVATLTGAAILGLGPHHAALYASDDALATTLESAAGRTGERVWRMPLVEDYESAVTSSAVADLRNVPAESVGGGSIVAALFLQHFAGEQPWAHLDIAGPSIADKDKHEVPAGATGFGVRLLLDALDQL</sequence>
<dbReference type="GO" id="GO:0030145">
    <property type="term" value="F:manganese ion binding"/>
    <property type="evidence" value="ECO:0007669"/>
    <property type="project" value="UniProtKB-UniRule"/>
</dbReference>
<feature type="binding site" evidence="8">
    <location>
        <position position="286"/>
    </location>
    <ligand>
        <name>Mn(2+)</name>
        <dbReference type="ChEBI" id="CHEBI:29035"/>
        <label>2</label>
    </ligand>
</feature>
<comment type="catalytic activity">
    <reaction evidence="2 8">
        <text>Release of an N-terminal amino acid, preferentially leucine, but not glutamic or aspartic acids.</text>
        <dbReference type="EC" id="3.4.11.10"/>
    </reaction>
</comment>
<evidence type="ECO:0000256" key="2">
    <source>
        <dbReference type="ARBA" id="ARBA00000967"/>
    </source>
</evidence>
<comment type="subcellular location">
    <subcellularLocation>
        <location evidence="8">Cytoplasm</location>
    </subcellularLocation>
</comment>
<evidence type="ECO:0000256" key="5">
    <source>
        <dbReference type="ARBA" id="ARBA00022670"/>
    </source>
</evidence>
<evidence type="ECO:0000256" key="4">
    <source>
        <dbReference type="ARBA" id="ARBA00022438"/>
    </source>
</evidence>
<feature type="domain" description="Cytosol aminopeptidase" evidence="9">
    <location>
        <begin position="366"/>
        <end position="373"/>
    </location>
</feature>
<dbReference type="EMBL" id="PDJH01000001">
    <property type="protein sequence ID" value="PFG36144.1"/>
    <property type="molecule type" value="Genomic_DNA"/>
</dbReference>
<reference evidence="10 11" key="1">
    <citation type="submission" date="2017-10" db="EMBL/GenBank/DDBJ databases">
        <title>Sequencing the genomes of 1000 actinobacteria strains.</title>
        <authorList>
            <person name="Klenk H.-P."/>
        </authorList>
    </citation>
    <scope>NUCLEOTIDE SEQUENCE [LARGE SCALE GENOMIC DNA]</scope>
    <source>
        <strain evidence="10 11">DSM 21574</strain>
    </source>
</reference>
<keyword evidence="8" id="KW-0464">Manganese</keyword>
<comment type="similarity">
    <text evidence="3 8">Belongs to the peptidase M17 family.</text>
</comment>
<evidence type="ECO:0000256" key="8">
    <source>
        <dbReference type="HAMAP-Rule" id="MF_00181"/>
    </source>
</evidence>
<evidence type="ECO:0000313" key="10">
    <source>
        <dbReference type="EMBL" id="PFG36144.1"/>
    </source>
</evidence>
<dbReference type="CDD" id="cd00433">
    <property type="entry name" value="Peptidase_M17"/>
    <property type="match status" value="1"/>
</dbReference>
<evidence type="ECO:0000259" key="9">
    <source>
        <dbReference type="PROSITE" id="PS00631"/>
    </source>
</evidence>
<gene>
    <name evidence="8" type="primary">pepA</name>
    <name evidence="10" type="ORF">ATL41_0853</name>
</gene>
<evidence type="ECO:0000313" key="11">
    <source>
        <dbReference type="Proteomes" id="UP000221394"/>
    </source>
</evidence>
<dbReference type="InterPro" id="IPR000819">
    <property type="entry name" value="Peptidase_M17_C"/>
</dbReference>
<evidence type="ECO:0000256" key="7">
    <source>
        <dbReference type="ARBA" id="ARBA00049972"/>
    </source>
</evidence>
<evidence type="ECO:0000256" key="6">
    <source>
        <dbReference type="ARBA" id="ARBA00022801"/>
    </source>
</evidence>
<feature type="active site" evidence="8">
    <location>
        <position position="372"/>
    </location>
</feature>
<keyword evidence="8" id="KW-0479">Metal-binding</keyword>
<dbReference type="PROSITE" id="PS00631">
    <property type="entry name" value="CYTOSOL_AP"/>
    <property type="match status" value="1"/>
</dbReference>
<dbReference type="SUPFAM" id="SSF52949">
    <property type="entry name" value="Macro domain-like"/>
    <property type="match status" value="1"/>
</dbReference>
<dbReference type="Pfam" id="PF00883">
    <property type="entry name" value="Peptidase_M17"/>
    <property type="match status" value="1"/>
</dbReference>
<dbReference type="EC" id="3.4.11.10" evidence="8"/>
<name>A0A2A9EB74_9MICO</name>
<dbReference type="HAMAP" id="MF_00181">
    <property type="entry name" value="Cytosol_peptidase_M17"/>
    <property type="match status" value="1"/>
</dbReference>
<dbReference type="EC" id="3.4.11.1" evidence="8"/>
<dbReference type="GO" id="GO:0006508">
    <property type="term" value="P:proteolysis"/>
    <property type="evidence" value="ECO:0007669"/>
    <property type="project" value="UniProtKB-KW"/>
</dbReference>
<keyword evidence="4 8" id="KW-0031">Aminopeptidase</keyword>
<feature type="active site" evidence="8">
    <location>
        <position position="298"/>
    </location>
</feature>
<evidence type="ECO:0000256" key="1">
    <source>
        <dbReference type="ARBA" id="ARBA00000135"/>
    </source>
</evidence>
<dbReference type="InterPro" id="IPR023042">
    <property type="entry name" value="Peptidase_M17_leu_NH2_pept"/>
</dbReference>
<dbReference type="InterPro" id="IPR008283">
    <property type="entry name" value="Peptidase_M17_N"/>
</dbReference>
<keyword evidence="5 8" id="KW-0645">Protease</keyword>
<dbReference type="PANTHER" id="PTHR11963">
    <property type="entry name" value="LEUCINE AMINOPEPTIDASE-RELATED"/>
    <property type="match status" value="1"/>
</dbReference>
<feature type="binding site" evidence="8">
    <location>
        <position position="291"/>
    </location>
    <ligand>
        <name>Mn(2+)</name>
        <dbReference type="ChEBI" id="CHEBI:29035"/>
        <label>1</label>
    </ligand>
</feature>
<keyword evidence="8" id="KW-0963">Cytoplasm</keyword>
<comment type="cofactor">
    <cofactor evidence="8">
        <name>Mn(2+)</name>
        <dbReference type="ChEBI" id="CHEBI:29035"/>
    </cofactor>
    <text evidence="8">Binds 2 manganese ions per subunit.</text>
</comment>
<dbReference type="InterPro" id="IPR043472">
    <property type="entry name" value="Macro_dom-like"/>
</dbReference>
<dbReference type="GO" id="GO:0070006">
    <property type="term" value="F:metalloaminopeptidase activity"/>
    <property type="evidence" value="ECO:0007669"/>
    <property type="project" value="InterPro"/>
</dbReference>
<feature type="binding site" evidence="8">
    <location>
        <position position="291"/>
    </location>
    <ligand>
        <name>Mn(2+)</name>
        <dbReference type="ChEBI" id="CHEBI:29035"/>
        <label>2</label>
    </ligand>
</feature>
<protein>
    <recommendedName>
        <fullName evidence="8">Probable cytosol aminopeptidase</fullName>
        <ecNumber evidence="8">3.4.11.1</ecNumber>
    </recommendedName>
    <alternativeName>
        <fullName evidence="8">Leucine aminopeptidase</fullName>
        <shortName evidence="8">LAP</shortName>
        <ecNumber evidence="8">3.4.11.10</ecNumber>
    </alternativeName>
    <alternativeName>
        <fullName evidence="8">Leucyl aminopeptidase</fullName>
    </alternativeName>
</protein>
<dbReference type="OrthoDB" id="9809354at2"/>
<dbReference type="Gene3D" id="3.40.220.10">
    <property type="entry name" value="Leucine Aminopeptidase, subunit E, domain 1"/>
    <property type="match status" value="1"/>
</dbReference>